<evidence type="ECO:0000259" key="3">
    <source>
        <dbReference type="Pfam" id="PF00288"/>
    </source>
</evidence>
<comment type="catalytic activity">
    <reaction evidence="2">
        <text>5-phospho-alpha-D-ribose 1-diphosphate + 4-hydroxybenzoate + H(+) = 4-(beta-D-ribofuranosyl)phenol 5'-phosphate + CO2 + diphosphate</text>
        <dbReference type="Rhea" id="RHEA:48556"/>
        <dbReference type="ChEBI" id="CHEBI:15378"/>
        <dbReference type="ChEBI" id="CHEBI:16526"/>
        <dbReference type="ChEBI" id="CHEBI:17879"/>
        <dbReference type="ChEBI" id="CHEBI:33019"/>
        <dbReference type="ChEBI" id="CHEBI:58017"/>
        <dbReference type="ChEBI" id="CHEBI:82767"/>
        <dbReference type="EC" id="2.4.2.54"/>
    </reaction>
</comment>
<comment type="function">
    <text evidence="2">Catalyzes the condensation of 4-aminobenzoate (pABA) with 5-phospho-alpha-D-ribose 1-diphosphate (PRPP) to produce beta-ribofuranosylaminobenzene 5'-phosphate (beta-RFA-P).</text>
</comment>
<comment type="pathway">
    <text evidence="2">Cofactor biosynthesis; 5,6,7,8-tetrahydromethanopterin biosynthesis.</text>
</comment>
<dbReference type="EC" id="2.4.2.54" evidence="2"/>
<accession>A6UTL2</accession>
<dbReference type="InterPro" id="IPR006204">
    <property type="entry name" value="GHMP_kinase_N_dom"/>
</dbReference>
<comment type="similarity">
    <text evidence="2">Belongs to the beta-RFA-P synthase family.</text>
</comment>
<proteinExistence type="inferred from homology"/>
<dbReference type="GO" id="GO:0005524">
    <property type="term" value="F:ATP binding"/>
    <property type="evidence" value="ECO:0007669"/>
    <property type="project" value="UniProtKB-UniRule"/>
</dbReference>
<gene>
    <name evidence="5" type="ordered locus">Maeo_0244</name>
</gene>
<dbReference type="PIRSF" id="PIRSF004884">
    <property type="entry name" value="Sugar_kin_arch"/>
    <property type="match status" value="1"/>
</dbReference>
<dbReference type="STRING" id="419665.Maeo_0244"/>
<evidence type="ECO:0000256" key="1">
    <source>
        <dbReference type="ARBA" id="ARBA00022679"/>
    </source>
</evidence>
<dbReference type="NCBIfam" id="NF040726">
    <property type="entry name" value="BetaRFA-P_synth"/>
    <property type="match status" value="1"/>
</dbReference>
<evidence type="ECO:0000313" key="5">
    <source>
        <dbReference type="EMBL" id="ABR55834.1"/>
    </source>
</evidence>
<dbReference type="InterPro" id="IPR020568">
    <property type="entry name" value="Ribosomal_Su5_D2-typ_SF"/>
</dbReference>
<reference evidence="5" key="1">
    <citation type="submission" date="2007-06" db="EMBL/GenBank/DDBJ databases">
        <title>Complete sequence of Methanococcus aeolicus Nankai-3.</title>
        <authorList>
            <consortium name="US DOE Joint Genome Institute"/>
            <person name="Copeland A."/>
            <person name="Lucas S."/>
            <person name="Lapidus A."/>
            <person name="Barry K."/>
            <person name="Glavina del Rio T."/>
            <person name="Dalin E."/>
            <person name="Tice H."/>
            <person name="Pitluck S."/>
            <person name="Chain P."/>
            <person name="Malfatti S."/>
            <person name="Shin M."/>
            <person name="Vergez L."/>
            <person name="Schmutz J."/>
            <person name="Larimer F."/>
            <person name="Land M."/>
            <person name="Hauser L."/>
            <person name="Kyrpides N."/>
            <person name="Lykidis A."/>
            <person name="Sieprawska-Lupa M."/>
            <person name="Whitman W.B."/>
            <person name="Richardson P."/>
        </authorList>
    </citation>
    <scope>NUCLEOTIDE SEQUENCE [LARGE SCALE GENOMIC DNA]</scope>
    <source>
        <strain evidence="5">Nankai-3</strain>
    </source>
</reference>
<protein>
    <recommendedName>
        <fullName evidence="2">Beta-ribofuranosylaminobenzene 5'-phosphate synthase</fullName>
        <shortName evidence="2">Beta-RFA-P synthase</shortName>
        <ecNumber evidence="2">2.4.2.54</ecNumber>
    </recommendedName>
</protein>
<dbReference type="PANTHER" id="PTHR20861:SF6">
    <property type="entry name" value="BETA-RIBOFURANOSYLPHENOL 5'-PHOSPHATE SYNTHASE"/>
    <property type="match status" value="1"/>
</dbReference>
<keyword evidence="1 2" id="KW-0808">Transferase</keyword>
<organism evidence="5 6">
    <name type="scientific">Methanococcus aeolicus (strain ATCC BAA-1280 / DSM 17508 / OCM 812 / Nankai-3)</name>
    <dbReference type="NCBI Taxonomy" id="419665"/>
    <lineage>
        <taxon>Archaea</taxon>
        <taxon>Methanobacteriati</taxon>
        <taxon>Methanobacteriota</taxon>
        <taxon>Methanomada group</taxon>
        <taxon>Methanococci</taxon>
        <taxon>Methanococcales</taxon>
        <taxon>Methanococcaceae</taxon>
        <taxon>Methanococcus</taxon>
    </lineage>
</organism>
<dbReference type="Gene3D" id="3.30.230.10">
    <property type="match status" value="1"/>
</dbReference>
<dbReference type="AlphaFoldDB" id="A6UTL2"/>
<dbReference type="SUPFAM" id="SSF54211">
    <property type="entry name" value="Ribosomal protein S5 domain 2-like"/>
    <property type="match status" value="1"/>
</dbReference>
<evidence type="ECO:0000256" key="2">
    <source>
        <dbReference type="PIRNR" id="PIRNR004884"/>
    </source>
</evidence>
<dbReference type="InterPro" id="IPR053442">
    <property type="entry name" value="Beta-RFA-P_synthase"/>
</dbReference>
<dbReference type="PANTHER" id="PTHR20861">
    <property type="entry name" value="HOMOSERINE/4-DIPHOSPHOCYTIDYL-2-C-METHYL-D-ERYTHRITOL KINASE"/>
    <property type="match status" value="1"/>
</dbReference>
<dbReference type="NCBIfam" id="TIGR00144">
    <property type="entry name" value="beta_RFAP_syn"/>
    <property type="match status" value="1"/>
</dbReference>
<dbReference type="KEGG" id="mae:Maeo_0244"/>
<dbReference type="GO" id="GO:0043793">
    <property type="term" value="F:beta-ribofuranosylaminobenzene 5'-phosphate synthase activity"/>
    <property type="evidence" value="ECO:0007669"/>
    <property type="project" value="UniProtKB-EC"/>
</dbReference>
<sequence length="335" mass="37409">MIKLISPSRIHMGLIDLNGSIGRVDGGIGITIDYPNFVIEGRGSSQIDIEFNKNILNNFNPQDLKDIENRIYNSSKEILKYMGEEGIYLKINEIMPQHNGLGSGTQISLATGKIISEIYNKKLNAKTISKITGRGGTSGIGVYSFEKGGFIIDGGHSFGKDKNKEKQDFKPSSASKNTPVAPLLFRHDFNWDIVLTIPKGKNICGDKEIDIFKKYCPISLNETQKICHLILMKMMPSIINNDFNSFGEVVNELQYIGFKNIERELQKPAVKELIKNLQKISYSGLSSFGPTIYSLCNGKEDIQKVKEYSNEFFDNNGIEGEIIITKANNTGHKIL</sequence>
<dbReference type="HOGENOM" id="CLU_061764_0_0_2"/>
<dbReference type="Pfam" id="PF08544">
    <property type="entry name" value="GHMP_kinases_C"/>
    <property type="match status" value="1"/>
</dbReference>
<dbReference type="eggNOG" id="arCOG01026">
    <property type="taxonomic scope" value="Archaea"/>
</dbReference>
<dbReference type="InterPro" id="IPR004422">
    <property type="entry name" value="RFAP_synthase"/>
</dbReference>
<dbReference type="Pfam" id="PF00288">
    <property type="entry name" value="GHMP_kinases_N"/>
    <property type="match status" value="1"/>
</dbReference>
<dbReference type="EMBL" id="CP000743">
    <property type="protein sequence ID" value="ABR55834.1"/>
    <property type="molecule type" value="Genomic_DNA"/>
</dbReference>
<keyword evidence="6" id="KW-1185">Reference proteome</keyword>
<comment type="subunit">
    <text evidence="2">Homodimer.</text>
</comment>
<evidence type="ECO:0000259" key="4">
    <source>
        <dbReference type="Pfam" id="PF08544"/>
    </source>
</evidence>
<keyword evidence="2" id="KW-0328">Glycosyltransferase</keyword>
<dbReference type="InterPro" id="IPR013750">
    <property type="entry name" value="GHMP_kinase_C_dom"/>
</dbReference>
<evidence type="ECO:0000313" key="6">
    <source>
        <dbReference type="Proteomes" id="UP000001106"/>
    </source>
</evidence>
<feature type="domain" description="GHMP kinase C-terminal" evidence="4">
    <location>
        <begin position="234"/>
        <end position="314"/>
    </location>
</feature>
<dbReference type="UniPathway" id="UPA00065"/>
<dbReference type="Proteomes" id="UP000001106">
    <property type="component" value="Chromosome"/>
</dbReference>
<feature type="domain" description="GHMP kinase N-terminal" evidence="3">
    <location>
        <begin position="71"/>
        <end position="142"/>
    </location>
</feature>
<dbReference type="InterPro" id="IPR014721">
    <property type="entry name" value="Ribsml_uS5_D2-typ_fold_subgr"/>
</dbReference>
<name>A6UTL2_META3</name>